<accession>A0AA92BD69</accession>
<evidence type="ECO:0000313" key="2">
    <source>
        <dbReference type="Proteomes" id="UP000236262"/>
    </source>
</evidence>
<reference evidence="1 2" key="1">
    <citation type="submission" date="2018-01" db="EMBL/GenBank/DDBJ databases">
        <title>Draft genome sequences of Chryseobacterium lactis NCTC11390, Chryseobacterium oncorhynchi 701B-08, and Chryseobacterium viscerum 687B-08.</title>
        <authorList>
            <person name="Jeong J.-J."/>
            <person name="Lee Y.J."/>
            <person name="Park B."/>
            <person name="Choi I.-G."/>
            <person name="Kim K.D."/>
        </authorList>
    </citation>
    <scope>NUCLEOTIDE SEQUENCE [LARGE SCALE GENOMIC DNA]</scope>
    <source>
        <strain evidence="1 2">NCTC11390</strain>
    </source>
</reference>
<name>A0AA92BD69_CHRLC</name>
<gene>
    <name evidence="1" type="ORF">C1637_08850</name>
</gene>
<evidence type="ECO:0000313" key="1">
    <source>
        <dbReference type="EMBL" id="PNW13966.1"/>
    </source>
</evidence>
<dbReference type="Proteomes" id="UP000236262">
    <property type="component" value="Unassembled WGS sequence"/>
</dbReference>
<proteinExistence type="predicted"/>
<comment type="caution">
    <text evidence="1">The sequence shown here is derived from an EMBL/GenBank/DDBJ whole genome shotgun (WGS) entry which is preliminary data.</text>
</comment>
<dbReference type="AlphaFoldDB" id="A0AA92BD69"/>
<organism evidence="1 2">
    <name type="scientific">Chryseobacterium lactis</name>
    <dbReference type="NCBI Taxonomy" id="1241981"/>
    <lineage>
        <taxon>Bacteria</taxon>
        <taxon>Pseudomonadati</taxon>
        <taxon>Bacteroidota</taxon>
        <taxon>Flavobacteriia</taxon>
        <taxon>Flavobacteriales</taxon>
        <taxon>Weeksellaceae</taxon>
        <taxon>Chryseobacterium group</taxon>
        <taxon>Chryseobacterium</taxon>
    </lineage>
</organism>
<protein>
    <submittedName>
        <fullName evidence="1">Uncharacterized protein</fullName>
    </submittedName>
</protein>
<sequence>MIDIVFDLIIDNDKVMKFKSIELVFETSRSTNSVCIKILFKINSERIYFNHFDFNFSDMKNFLQ</sequence>
<dbReference type="EMBL" id="PPEH01000003">
    <property type="protein sequence ID" value="PNW13966.1"/>
    <property type="molecule type" value="Genomic_DNA"/>
</dbReference>